<sequence length="330" mass="35694">MGKTNHALVTGLFLLTLISATIAAVYWIGHLDRERAVYVVATQTSVSGLNPESTVYFRGIPVGKVITIQFDSRNAGTILVAIEVDKEVLLSKGVYATLHLKGVTGLTQLELEDNNKNHERLPPGDNPASRIPLKPSITDKLLDTGDVLLKKADHLMMRFSAILSDENEKNIGGILTNIKNLTDKLNTLQKSIDTALVGVPELSSEARKTIKHFDSLSTDSSKTLAHINALSNDLQSLSKEVKKLSQKTGGFVDKADGVINKAGNFMDNGISTSDALSQTTLPKFNALLTDLQATSQQVKRIAMMLENNPQALLLGPKQQTPGPGEPGYEE</sequence>
<evidence type="ECO:0000259" key="2">
    <source>
        <dbReference type="Pfam" id="PF02470"/>
    </source>
</evidence>
<feature type="region of interest" description="Disordered" evidence="1">
    <location>
        <begin position="113"/>
        <end position="133"/>
    </location>
</feature>
<dbReference type="OrthoDB" id="9806984at2"/>
<protein>
    <submittedName>
        <fullName evidence="3">Mammalian cell entry related domain protein</fullName>
    </submittedName>
</protein>
<accession>A0A1R4HG14</accession>
<proteinExistence type="predicted"/>
<evidence type="ECO:0000256" key="1">
    <source>
        <dbReference type="SAM" id="MobiDB-lite"/>
    </source>
</evidence>
<reference evidence="4" key="1">
    <citation type="submission" date="2017-02" db="EMBL/GenBank/DDBJ databases">
        <authorList>
            <person name="Daims H."/>
        </authorList>
    </citation>
    <scope>NUCLEOTIDE SEQUENCE [LARGE SCALE GENOMIC DNA]</scope>
</reference>
<dbReference type="AlphaFoldDB" id="A0A1R4HG14"/>
<keyword evidence="4" id="KW-1185">Reference proteome</keyword>
<name>A0A1R4HG14_9GAMM</name>
<dbReference type="PANTHER" id="PTHR36698">
    <property type="entry name" value="BLL5892 PROTEIN"/>
    <property type="match status" value="1"/>
</dbReference>
<dbReference type="SUPFAM" id="SSF58104">
    <property type="entry name" value="Methyl-accepting chemotaxis protein (MCP) signaling domain"/>
    <property type="match status" value="1"/>
</dbReference>
<gene>
    <name evidence="3" type="ORF">CRENPOLYSF1_660009</name>
</gene>
<dbReference type="EMBL" id="FUKI01000144">
    <property type="protein sequence ID" value="SJM95188.1"/>
    <property type="molecule type" value="Genomic_DNA"/>
</dbReference>
<dbReference type="PANTHER" id="PTHR36698:SF2">
    <property type="entry name" value="MCE_MLAD DOMAIN-CONTAINING PROTEIN"/>
    <property type="match status" value="1"/>
</dbReference>
<evidence type="ECO:0000313" key="4">
    <source>
        <dbReference type="Proteomes" id="UP000195667"/>
    </source>
</evidence>
<feature type="domain" description="Mce/MlaD" evidence="2">
    <location>
        <begin position="37"/>
        <end position="112"/>
    </location>
</feature>
<dbReference type="InterPro" id="IPR003399">
    <property type="entry name" value="Mce/MlaD"/>
</dbReference>
<dbReference type="RefSeq" id="WP_087144685.1">
    <property type="nucleotide sequence ID" value="NZ_FUKI01000144.1"/>
</dbReference>
<organism evidence="3 4">
    <name type="scientific">Crenothrix polyspora</name>
    <dbReference type="NCBI Taxonomy" id="360316"/>
    <lineage>
        <taxon>Bacteria</taxon>
        <taxon>Pseudomonadati</taxon>
        <taxon>Pseudomonadota</taxon>
        <taxon>Gammaproteobacteria</taxon>
        <taxon>Methylococcales</taxon>
        <taxon>Crenotrichaceae</taxon>
        <taxon>Crenothrix</taxon>
    </lineage>
</organism>
<dbReference type="Proteomes" id="UP000195667">
    <property type="component" value="Unassembled WGS sequence"/>
</dbReference>
<evidence type="ECO:0000313" key="3">
    <source>
        <dbReference type="EMBL" id="SJM95188.1"/>
    </source>
</evidence>
<dbReference type="Pfam" id="PF02470">
    <property type="entry name" value="MlaD"/>
    <property type="match status" value="1"/>
</dbReference>
<feature type="compositionally biased region" description="Basic and acidic residues" evidence="1">
    <location>
        <begin position="113"/>
        <end position="122"/>
    </location>
</feature>